<protein>
    <submittedName>
        <fullName evidence="1">Uncharacterized protein</fullName>
    </submittedName>
</protein>
<sequence length="524" mass="59323">MHHALTIPEIIYEIFSYLPNLRGPYLRVRKGRGYHTNISHTTLAALAATCRTFREPALDMRWRRLPSVYSLIPLFPYDIWDKYDPDEYNPDDVDLNFSRLPSTEEWIRFESYTSRIREIQVSKGGFEGMANVMATLLMKYNAHSSRHLFPNLRTVTWCSQEKSELQFAHLFLPPSLRCLTVEFDCFDPDPRAPGLVLLPEHQCPTLTQFRIRGPIFSQSLIAAVSRALESRPCQQLESLDCDQIDESALRYIAKLPTLKDLSIYLPYWLSTYGPDEGFINLQTLSLTASDLSAVVGFLPPTRLPLKSLRICIMPDNSYNLPSAPLQQLFSRLSAGLRHTHLTQFHLLGPPHNDLRETLDFAALRPLSLFSELTSVRLHGFCGFDLDDDALAELAGAWPHLEELTLEGCRRTPEITLKGVRSLIRACPLLHTLELAIDATRLCFISSATPGEDIHNDSIEALDLGKSTIDNPADVARILGDLFWALKKVYCSHFQGNIRNPYAQLWDEVNAHLLGARAGKQKIAP</sequence>
<proteinExistence type="predicted"/>
<evidence type="ECO:0000313" key="2">
    <source>
        <dbReference type="Proteomes" id="UP000790377"/>
    </source>
</evidence>
<organism evidence="1 2">
    <name type="scientific">Hygrophoropsis aurantiaca</name>
    <dbReference type="NCBI Taxonomy" id="72124"/>
    <lineage>
        <taxon>Eukaryota</taxon>
        <taxon>Fungi</taxon>
        <taxon>Dikarya</taxon>
        <taxon>Basidiomycota</taxon>
        <taxon>Agaricomycotina</taxon>
        <taxon>Agaricomycetes</taxon>
        <taxon>Agaricomycetidae</taxon>
        <taxon>Boletales</taxon>
        <taxon>Coniophorineae</taxon>
        <taxon>Hygrophoropsidaceae</taxon>
        <taxon>Hygrophoropsis</taxon>
    </lineage>
</organism>
<gene>
    <name evidence="1" type="ORF">BJ138DRAFT_1154807</name>
</gene>
<dbReference type="Proteomes" id="UP000790377">
    <property type="component" value="Unassembled WGS sequence"/>
</dbReference>
<name>A0ACB8A8X6_9AGAM</name>
<comment type="caution">
    <text evidence="1">The sequence shown here is derived from an EMBL/GenBank/DDBJ whole genome shotgun (WGS) entry which is preliminary data.</text>
</comment>
<keyword evidence="2" id="KW-1185">Reference proteome</keyword>
<dbReference type="EMBL" id="MU267749">
    <property type="protein sequence ID" value="KAH7909641.1"/>
    <property type="molecule type" value="Genomic_DNA"/>
</dbReference>
<reference evidence="1" key="1">
    <citation type="journal article" date="2021" name="New Phytol.">
        <title>Evolutionary innovations through gain and loss of genes in the ectomycorrhizal Boletales.</title>
        <authorList>
            <person name="Wu G."/>
            <person name="Miyauchi S."/>
            <person name="Morin E."/>
            <person name="Kuo A."/>
            <person name="Drula E."/>
            <person name="Varga T."/>
            <person name="Kohler A."/>
            <person name="Feng B."/>
            <person name="Cao Y."/>
            <person name="Lipzen A."/>
            <person name="Daum C."/>
            <person name="Hundley H."/>
            <person name="Pangilinan J."/>
            <person name="Johnson J."/>
            <person name="Barry K."/>
            <person name="LaButti K."/>
            <person name="Ng V."/>
            <person name="Ahrendt S."/>
            <person name="Min B."/>
            <person name="Choi I.G."/>
            <person name="Park H."/>
            <person name="Plett J.M."/>
            <person name="Magnuson J."/>
            <person name="Spatafora J.W."/>
            <person name="Nagy L.G."/>
            <person name="Henrissat B."/>
            <person name="Grigoriev I.V."/>
            <person name="Yang Z.L."/>
            <person name="Xu J."/>
            <person name="Martin F.M."/>
        </authorList>
    </citation>
    <scope>NUCLEOTIDE SEQUENCE</scope>
    <source>
        <strain evidence="1">ATCC 28755</strain>
    </source>
</reference>
<accession>A0ACB8A8X6</accession>
<evidence type="ECO:0000313" key="1">
    <source>
        <dbReference type="EMBL" id="KAH7909641.1"/>
    </source>
</evidence>